<dbReference type="RefSeq" id="WP_186347309.1">
    <property type="nucleotide sequence ID" value="NZ_BMMR01000001.1"/>
</dbReference>
<dbReference type="Gene3D" id="3.30.9.10">
    <property type="entry name" value="D-Amino Acid Oxidase, subunit A, domain 2"/>
    <property type="match status" value="1"/>
</dbReference>
<dbReference type="PANTHER" id="PTHR13847">
    <property type="entry name" value="SARCOSINE DEHYDROGENASE-RELATED"/>
    <property type="match status" value="1"/>
</dbReference>
<evidence type="ECO:0000313" key="2">
    <source>
        <dbReference type="EMBL" id="MBC2962123.1"/>
    </source>
</evidence>
<dbReference type="EMBL" id="JACMYC010000016">
    <property type="protein sequence ID" value="MBC2962123.1"/>
    <property type="molecule type" value="Genomic_DNA"/>
</dbReference>
<evidence type="ECO:0000259" key="1">
    <source>
        <dbReference type="Pfam" id="PF01266"/>
    </source>
</evidence>
<proteinExistence type="predicted"/>
<gene>
    <name evidence="2" type="ORF">H7344_17665</name>
</gene>
<evidence type="ECO:0000313" key="3">
    <source>
        <dbReference type="Proteomes" id="UP000604001"/>
    </source>
</evidence>
<accession>A0ABR6UDA1</accession>
<feature type="domain" description="FAD dependent oxidoreductase" evidence="1">
    <location>
        <begin position="39"/>
        <end position="402"/>
    </location>
</feature>
<comment type="caution">
    <text evidence="2">The sequence shown here is derived from an EMBL/GenBank/DDBJ whole genome shotgun (WGS) entry which is preliminary data.</text>
</comment>
<name>A0ABR6UDA1_9ACTN</name>
<dbReference type="Pfam" id="PF01266">
    <property type="entry name" value="DAO"/>
    <property type="match status" value="1"/>
</dbReference>
<protein>
    <submittedName>
        <fullName evidence="2">FAD-dependent oxidoreductase</fullName>
    </submittedName>
</protein>
<dbReference type="PANTHER" id="PTHR13847:SF281">
    <property type="entry name" value="FAD DEPENDENT OXIDOREDUCTASE DOMAIN-CONTAINING PROTEIN"/>
    <property type="match status" value="1"/>
</dbReference>
<dbReference type="Proteomes" id="UP000604001">
    <property type="component" value="Unassembled WGS sequence"/>
</dbReference>
<organism evidence="2 3">
    <name type="scientific">Nocardioides deserti</name>
    <dbReference type="NCBI Taxonomy" id="1588644"/>
    <lineage>
        <taxon>Bacteria</taxon>
        <taxon>Bacillati</taxon>
        <taxon>Actinomycetota</taxon>
        <taxon>Actinomycetes</taxon>
        <taxon>Propionibacteriales</taxon>
        <taxon>Nocardioidaceae</taxon>
        <taxon>Nocardioides</taxon>
    </lineage>
</organism>
<sequence>MTAGAARRALEDAEPACLWEDDPARPEPLDPLHADAHADLVVVGGGYTGLWTALLARRRRPDRSVLLLEADRCGAQASGRNGGFAAASLTHGFGNGLERWPEELAVLDRLGADNLAAIGRTVEELGIDCDWRPSGELSVATAPHHVPELQDLAAEMTAHGHPVEWLGADQVRGQVDSPTYLGALSDPHGTALVEPARLAWGLRRACLDDGVTVHERSPVRSVQRAGAALEVRTDRARVRAGQVVLATNAFPPLLRRLRLMSVPVHDYVLATEPLTQEQLGALGWSGRQGISDAAHQFHYYRLTRDDRIVWGGYDAVYRYGNRIDADHTAGMPTHRLLSEHFLQTFPQLEGVRFTHRWGGVIDTCTRFNAFYGTAHGGRTAYVLGHTGLGVAASRFGAQVVLDLLEGADTERTRLRMVRERPLPFPPEPVRYGGIQLTRRALDRSDRSGGRRGPWLRTLDRLGLGFDS</sequence>
<dbReference type="InterPro" id="IPR006076">
    <property type="entry name" value="FAD-dep_OxRdtase"/>
</dbReference>
<reference evidence="2 3" key="1">
    <citation type="submission" date="2020-08" db="EMBL/GenBank/DDBJ databases">
        <title>novel species in genus Nocardioides.</title>
        <authorList>
            <person name="Zhang G."/>
        </authorList>
    </citation>
    <scope>NUCLEOTIDE SEQUENCE [LARGE SCALE GENOMIC DNA]</scope>
    <source>
        <strain evidence="2 3">SC8A-24</strain>
    </source>
</reference>
<dbReference type="SUPFAM" id="SSF51905">
    <property type="entry name" value="FAD/NAD(P)-binding domain"/>
    <property type="match status" value="1"/>
</dbReference>
<dbReference type="InterPro" id="IPR036188">
    <property type="entry name" value="FAD/NAD-bd_sf"/>
</dbReference>
<dbReference type="Gene3D" id="3.50.50.60">
    <property type="entry name" value="FAD/NAD(P)-binding domain"/>
    <property type="match status" value="1"/>
</dbReference>
<keyword evidence="3" id="KW-1185">Reference proteome</keyword>